<evidence type="ECO:0000256" key="2">
    <source>
        <dbReference type="ARBA" id="ARBA00013194"/>
    </source>
</evidence>
<evidence type="ECO:0000256" key="5">
    <source>
        <dbReference type="PROSITE-ProRule" id="PRU00277"/>
    </source>
</evidence>
<evidence type="ECO:0000256" key="4">
    <source>
        <dbReference type="ARBA" id="ARBA00023235"/>
    </source>
</evidence>
<dbReference type="GO" id="GO:0003755">
    <property type="term" value="F:peptidyl-prolyl cis-trans isomerase activity"/>
    <property type="evidence" value="ECO:0007669"/>
    <property type="project" value="UniProtKB-KW"/>
</dbReference>
<evidence type="ECO:0000256" key="3">
    <source>
        <dbReference type="ARBA" id="ARBA00023110"/>
    </source>
</evidence>
<dbReference type="Proteomes" id="UP000325315">
    <property type="component" value="Unassembled WGS sequence"/>
</dbReference>
<gene>
    <name evidence="8" type="ORF">EPI10_031373</name>
</gene>
<dbReference type="EMBL" id="SMMG02000001">
    <property type="protein sequence ID" value="KAA3487556.1"/>
    <property type="molecule type" value="Genomic_DNA"/>
</dbReference>
<accession>A0A5B6X1X7</accession>
<feature type="region of interest" description="Disordered" evidence="6">
    <location>
        <begin position="1"/>
        <end position="45"/>
    </location>
</feature>
<keyword evidence="3 5" id="KW-0697">Rotamase</keyword>
<evidence type="ECO:0000256" key="1">
    <source>
        <dbReference type="ARBA" id="ARBA00000971"/>
    </source>
</evidence>
<evidence type="ECO:0000313" key="9">
    <source>
        <dbReference type="Proteomes" id="UP000325315"/>
    </source>
</evidence>
<dbReference type="EC" id="5.2.1.8" evidence="2 5"/>
<evidence type="ECO:0000259" key="7">
    <source>
        <dbReference type="PROSITE" id="PS50059"/>
    </source>
</evidence>
<dbReference type="SUPFAM" id="SSF54534">
    <property type="entry name" value="FKBP-like"/>
    <property type="match status" value="1"/>
</dbReference>
<keyword evidence="4 5" id="KW-0413">Isomerase</keyword>
<proteinExistence type="predicted"/>
<dbReference type="Gene3D" id="3.10.50.40">
    <property type="match status" value="1"/>
</dbReference>
<evidence type="ECO:0000313" key="8">
    <source>
        <dbReference type="EMBL" id="KAA3487556.1"/>
    </source>
</evidence>
<dbReference type="InterPro" id="IPR046357">
    <property type="entry name" value="PPIase_dom_sf"/>
</dbReference>
<comment type="catalytic activity">
    <reaction evidence="1 5">
        <text>[protein]-peptidylproline (omega=180) = [protein]-peptidylproline (omega=0)</text>
        <dbReference type="Rhea" id="RHEA:16237"/>
        <dbReference type="Rhea" id="RHEA-COMP:10747"/>
        <dbReference type="Rhea" id="RHEA-COMP:10748"/>
        <dbReference type="ChEBI" id="CHEBI:83833"/>
        <dbReference type="ChEBI" id="CHEBI:83834"/>
        <dbReference type="EC" id="5.2.1.8"/>
    </reaction>
</comment>
<feature type="domain" description="PPIase FKBP-type" evidence="7">
    <location>
        <begin position="96"/>
        <end position="184"/>
    </location>
</feature>
<reference evidence="9" key="1">
    <citation type="journal article" date="2019" name="Plant Biotechnol. J.">
        <title>Genome sequencing of the Australian wild diploid species Gossypium australe highlights disease resistance and delayed gland morphogenesis.</title>
        <authorList>
            <person name="Cai Y."/>
            <person name="Cai X."/>
            <person name="Wang Q."/>
            <person name="Wang P."/>
            <person name="Zhang Y."/>
            <person name="Cai C."/>
            <person name="Xu Y."/>
            <person name="Wang K."/>
            <person name="Zhou Z."/>
            <person name="Wang C."/>
            <person name="Geng S."/>
            <person name="Li B."/>
            <person name="Dong Q."/>
            <person name="Hou Y."/>
            <person name="Wang H."/>
            <person name="Ai P."/>
            <person name="Liu Z."/>
            <person name="Yi F."/>
            <person name="Sun M."/>
            <person name="An G."/>
            <person name="Cheng J."/>
            <person name="Zhang Y."/>
            <person name="Shi Q."/>
            <person name="Xie Y."/>
            <person name="Shi X."/>
            <person name="Chang Y."/>
            <person name="Huang F."/>
            <person name="Chen Y."/>
            <person name="Hong S."/>
            <person name="Mi L."/>
            <person name="Sun Q."/>
            <person name="Zhang L."/>
            <person name="Zhou B."/>
            <person name="Peng R."/>
            <person name="Zhang X."/>
            <person name="Liu F."/>
        </authorList>
    </citation>
    <scope>NUCLEOTIDE SEQUENCE [LARGE SCALE GENOMIC DNA]</scope>
    <source>
        <strain evidence="9">cv. PA1801</strain>
    </source>
</reference>
<dbReference type="PANTHER" id="PTHR43811:SF48">
    <property type="entry name" value="PEPTIDYL-PROLYL CIS-TRANS ISOMERASE FKBP43"/>
    <property type="match status" value="1"/>
</dbReference>
<sequence>MLTKRMKHTKVDVDVEDRENQNQVNNNKTKKKRMCKDEEEDATKVEPPVLPAHEKKRSDVEMGVKNANDKEIQLSNGIIIEELEIGKPDGKIASLGKKVCVHYSGKLKESGQVFDSSVGKAHLKFRLGGKKVQELWNVGLDGMRIGGKRRLIVPPSVSYTNEGTSENIPPNSWLVFDVELIKVNFESILASHITDTYRNRIGIKILPLVTTGVLNPTEFTWVCSLNRYYGGGVLSADETFGSAGEEEKKREADTFMNAFAFSVVIGVRRRERYTTVRFFVAIGDRRKGRSVSGALISGL</sequence>
<organism evidence="8 9">
    <name type="scientific">Gossypium australe</name>
    <dbReference type="NCBI Taxonomy" id="47621"/>
    <lineage>
        <taxon>Eukaryota</taxon>
        <taxon>Viridiplantae</taxon>
        <taxon>Streptophyta</taxon>
        <taxon>Embryophyta</taxon>
        <taxon>Tracheophyta</taxon>
        <taxon>Spermatophyta</taxon>
        <taxon>Magnoliopsida</taxon>
        <taxon>eudicotyledons</taxon>
        <taxon>Gunneridae</taxon>
        <taxon>Pentapetalae</taxon>
        <taxon>rosids</taxon>
        <taxon>malvids</taxon>
        <taxon>Malvales</taxon>
        <taxon>Malvaceae</taxon>
        <taxon>Malvoideae</taxon>
        <taxon>Gossypium</taxon>
    </lineage>
</organism>
<dbReference type="AlphaFoldDB" id="A0A5B6X1X7"/>
<protein>
    <recommendedName>
        <fullName evidence="2 5">peptidylprolyl isomerase</fullName>
        <ecNumber evidence="2 5">5.2.1.8</ecNumber>
    </recommendedName>
</protein>
<dbReference type="Pfam" id="PF00254">
    <property type="entry name" value="FKBP_C"/>
    <property type="match status" value="1"/>
</dbReference>
<dbReference type="PANTHER" id="PTHR43811">
    <property type="entry name" value="FKBP-TYPE PEPTIDYL-PROLYL CIS-TRANS ISOMERASE FKPA"/>
    <property type="match status" value="1"/>
</dbReference>
<dbReference type="PROSITE" id="PS50059">
    <property type="entry name" value="FKBP_PPIASE"/>
    <property type="match status" value="1"/>
</dbReference>
<keyword evidence="9" id="KW-1185">Reference proteome</keyword>
<evidence type="ECO:0000256" key="6">
    <source>
        <dbReference type="SAM" id="MobiDB-lite"/>
    </source>
</evidence>
<dbReference type="OrthoDB" id="1902587at2759"/>
<comment type="caution">
    <text evidence="8">The sequence shown here is derived from an EMBL/GenBank/DDBJ whole genome shotgun (WGS) entry which is preliminary data.</text>
</comment>
<dbReference type="InterPro" id="IPR001179">
    <property type="entry name" value="PPIase_FKBP_dom"/>
</dbReference>
<name>A0A5B6X1X7_9ROSI</name>